<dbReference type="RefSeq" id="WP_005393788.1">
    <property type="nucleotide sequence ID" value="NZ_GG667032.1"/>
</dbReference>
<evidence type="ECO:0000313" key="3">
    <source>
        <dbReference type="Proteomes" id="UP000006237"/>
    </source>
</evidence>
<dbReference type="PANTHER" id="PTHR42743">
    <property type="entry name" value="AMINO-ACID AMINOTRANSFERASE"/>
    <property type="match status" value="1"/>
</dbReference>
<dbReference type="Gene3D" id="3.20.10.10">
    <property type="entry name" value="D-amino Acid Aminotransferase, subunit A, domain 2"/>
    <property type="match status" value="1"/>
</dbReference>
<dbReference type="Pfam" id="PF01063">
    <property type="entry name" value="Aminotran_4"/>
    <property type="match status" value="1"/>
</dbReference>
<keyword evidence="3" id="KW-1185">Reference proteome</keyword>
<evidence type="ECO:0000256" key="1">
    <source>
        <dbReference type="ARBA" id="ARBA00009320"/>
    </source>
</evidence>
<comment type="caution">
    <text evidence="2">The sequence shown here is derived from an EMBL/GenBank/DDBJ whole genome shotgun (WGS) entry which is preliminary data.</text>
</comment>
<dbReference type="InterPro" id="IPR043132">
    <property type="entry name" value="BCAT-like_C"/>
</dbReference>
<dbReference type="NCBIfam" id="NF005886">
    <property type="entry name" value="PRK07849.1-1"/>
    <property type="match status" value="1"/>
</dbReference>
<protein>
    <submittedName>
        <fullName evidence="2">Aminodeoxychorismate lyase</fullName>
        <ecNumber evidence="2">4.1.3.38</ecNumber>
    </submittedName>
</protein>
<dbReference type="GO" id="GO:0008696">
    <property type="term" value="F:4-amino-4-deoxychorismate lyase activity"/>
    <property type="evidence" value="ECO:0007669"/>
    <property type="project" value="UniProtKB-EC"/>
</dbReference>
<name>A0ABM9XSW0_9CORY</name>
<proteinExistence type="inferred from homology"/>
<dbReference type="InterPro" id="IPR036038">
    <property type="entry name" value="Aminotransferase-like"/>
</dbReference>
<reference evidence="2 3" key="1">
    <citation type="submission" date="2009-01" db="EMBL/GenBank/DDBJ databases">
        <authorList>
            <person name="Qin X."/>
            <person name="Bachman B."/>
            <person name="Battles P."/>
            <person name="Bell A."/>
            <person name="Bess C."/>
            <person name="Bickham C."/>
            <person name="Chaboub L."/>
            <person name="Chen D."/>
            <person name="Coyle M."/>
            <person name="Deiros D.R."/>
            <person name="Dinh H."/>
            <person name="Forbes L."/>
            <person name="Fowler G."/>
            <person name="Francisco L."/>
            <person name="Fu Q."/>
            <person name="Gubbala S."/>
            <person name="Hale W."/>
            <person name="Han Y."/>
            <person name="Hemphill L."/>
            <person name="Highlander S.K."/>
            <person name="Hirani K."/>
            <person name="Hogues M."/>
            <person name="Jackson L."/>
            <person name="Jakkamsetti A."/>
            <person name="Javaid M."/>
            <person name="Jiang H."/>
            <person name="Korchina V."/>
            <person name="Kovar C."/>
            <person name="Lara F."/>
            <person name="Lee S."/>
            <person name="Mata R."/>
            <person name="Mathew T."/>
            <person name="Moen C."/>
            <person name="Morales K."/>
            <person name="Munidasa M."/>
            <person name="Nazareth L."/>
            <person name="Ngo R."/>
            <person name="Nguyen L."/>
            <person name="Okwuonu G."/>
            <person name="Ongeri F."/>
            <person name="Patil S."/>
            <person name="Petrosino J."/>
            <person name="Pham C."/>
            <person name="Pham P."/>
            <person name="Pu L.-L."/>
            <person name="Puazo M."/>
            <person name="Raj R."/>
            <person name="Reid J."/>
            <person name="Rouhana J."/>
            <person name="Saada N."/>
            <person name="Shang Y."/>
            <person name="Simmons D."/>
            <person name="Thornton R."/>
            <person name="Warren J."/>
            <person name="Weissenberger G."/>
            <person name="Zhang J."/>
            <person name="Zhang L."/>
            <person name="Zhou C."/>
            <person name="Zhu D."/>
            <person name="Muzny D."/>
            <person name="Worley K."/>
            <person name="Gibbs R."/>
        </authorList>
    </citation>
    <scope>NUCLEOTIDE SEQUENCE [LARGE SCALE GENOMIC DNA]</scope>
    <source>
        <strain evidence="2 3">ATCC 51866</strain>
    </source>
</reference>
<organism evidence="2 3">
    <name type="scientific">Corynebacterium glucuronolyticum ATCC 51866</name>
    <dbReference type="NCBI Taxonomy" id="548478"/>
    <lineage>
        <taxon>Bacteria</taxon>
        <taxon>Bacillati</taxon>
        <taxon>Actinomycetota</taxon>
        <taxon>Actinomycetes</taxon>
        <taxon>Mycobacteriales</taxon>
        <taxon>Corynebacteriaceae</taxon>
        <taxon>Corynebacterium</taxon>
    </lineage>
</organism>
<dbReference type="Gene3D" id="3.30.470.10">
    <property type="match status" value="1"/>
</dbReference>
<dbReference type="InterPro" id="IPR001544">
    <property type="entry name" value="Aminotrans_IV"/>
</dbReference>
<sequence>MGHAPVIVVVEPFGGSSRRQSPQLPHIFWDDLGLTRADGIFESLLVHEGRACNVERHVDRFLAGAKKLQLPELGRDLVLKATAEAVEGWVEQCGEESVDGKLVWTFTRGRASTGIPSVWMTVTDVPEGNAKLREKGVKVKLCEKGITLHPEKAPWIASGAKSLGYSATMAALRAAKAEGMDDVIWVDGDRILEGATSTVISIKGKKVRTPPSGTDVLSGTTQQAVFETLSQAGYACKEKALSIDKLKEADGVWLVSSVRGRCPCGLSMGTSFAATPPMIWPACSPRRCLASRRRG</sequence>
<keyword evidence="2" id="KW-0456">Lyase</keyword>
<evidence type="ECO:0000313" key="2">
    <source>
        <dbReference type="EMBL" id="EEI64281.1"/>
    </source>
</evidence>
<dbReference type="PANTHER" id="PTHR42743:SF11">
    <property type="entry name" value="AMINODEOXYCHORISMATE LYASE"/>
    <property type="match status" value="1"/>
</dbReference>
<dbReference type="Proteomes" id="UP000006237">
    <property type="component" value="Unassembled WGS sequence"/>
</dbReference>
<dbReference type="EMBL" id="ACHF01000011">
    <property type="protein sequence ID" value="EEI64281.1"/>
    <property type="molecule type" value="Genomic_DNA"/>
</dbReference>
<dbReference type="InterPro" id="IPR050571">
    <property type="entry name" value="Class-IV_PLP-Dep_Aminotrnsfr"/>
</dbReference>
<comment type="similarity">
    <text evidence="1">Belongs to the class-IV pyridoxal-phosphate-dependent aminotransferase family.</text>
</comment>
<accession>A0ABM9XSW0</accession>
<dbReference type="SUPFAM" id="SSF56752">
    <property type="entry name" value="D-aminoacid aminotransferase-like PLP-dependent enzymes"/>
    <property type="match status" value="1"/>
</dbReference>
<gene>
    <name evidence="2" type="ORF">HMPREF0293_0368</name>
</gene>
<dbReference type="InterPro" id="IPR043131">
    <property type="entry name" value="BCAT-like_N"/>
</dbReference>
<dbReference type="EC" id="4.1.3.38" evidence="2"/>